<evidence type="ECO:0000256" key="1">
    <source>
        <dbReference type="SAM" id="Phobius"/>
    </source>
</evidence>
<evidence type="ECO:0000313" key="4">
    <source>
        <dbReference type="Proteomes" id="UP000332933"/>
    </source>
</evidence>
<sequence>MTSLDGLYLPRLEYLCEVLRVVHAINNTLTDVQVTKRLDFFSVRRTPLNSFIVNDETFGAIRALVGGNVSEAGRGVSILGNISATKAYRETCAKAKGVLTPMYTSSVNSVNLCVRKVVGEESPSAKDDAIQLSLLAVVGALVGLGIVAAVVYVQWLHVSNTAVDAMPAKDEWECRF</sequence>
<dbReference type="EMBL" id="VJMH01005351">
    <property type="protein sequence ID" value="KAF0696967.1"/>
    <property type="molecule type" value="Genomic_DNA"/>
</dbReference>
<name>A0A485KVV0_9STRA</name>
<evidence type="ECO:0000313" key="2">
    <source>
        <dbReference type="EMBL" id="KAF0696967.1"/>
    </source>
</evidence>
<protein>
    <submittedName>
        <fullName evidence="3">Aste57867_12314 protein</fullName>
    </submittedName>
</protein>
<feature type="transmembrane region" description="Helical" evidence="1">
    <location>
        <begin position="132"/>
        <end position="155"/>
    </location>
</feature>
<reference evidence="3 4" key="1">
    <citation type="submission" date="2019-03" db="EMBL/GenBank/DDBJ databases">
        <authorList>
            <person name="Gaulin E."/>
            <person name="Dumas B."/>
        </authorList>
    </citation>
    <scope>NUCLEOTIDE SEQUENCE [LARGE SCALE GENOMIC DNA]</scope>
    <source>
        <strain evidence="3">CBS 568.67</strain>
    </source>
</reference>
<dbReference type="AlphaFoldDB" id="A0A485KVV0"/>
<keyword evidence="1" id="KW-0812">Transmembrane</keyword>
<dbReference type="Proteomes" id="UP000332933">
    <property type="component" value="Unassembled WGS sequence"/>
</dbReference>
<accession>A0A485KVV0</accession>
<gene>
    <name evidence="3" type="primary">Aste57867_12314</name>
    <name evidence="2" type="ORF">As57867_012268</name>
    <name evidence="3" type="ORF">ASTE57867_12314</name>
</gene>
<proteinExistence type="predicted"/>
<reference evidence="2" key="2">
    <citation type="submission" date="2019-06" db="EMBL/GenBank/DDBJ databases">
        <title>Genomics analysis of Aphanomyces spp. identifies a new class of oomycete effector associated with host adaptation.</title>
        <authorList>
            <person name="Gaulin E."/>
        </authorList>
    </citation>
    <scope>NUCLEOTIDE SEQUENCE</scope>
    <source>
        <strain evidence="2">CBS 578.67</strain>
    </source>
</reference>
<organism evidence="3 4">
    <name type="scientific">Aphanomyces stellatus</name>
    <dbReference type="NCBI Taxonomy" id="120398"/>
    <lineage>
        <taxon>Eukaryota</taxon>
        <taxon>Sar</taxon>
        <taxon>Stramenopiles</taxon>
        <taxon>Oomycota</taxon>
        <taxon>Saprolegniomycetes</taxon>
        <taxon>Saprolegniales</taxon>
        <taxon>Verrucalvaceae</taxon>
        <taxon>Aphanomyces</taxon>
    </lineage>
</organism>
<keyword evidence="1" id="KW-1133">Transmembrane helix</keyword>
<keyword evidence="4" id="KW-1185">Reference proteome</keyword>
<keyword evidence="1" id="KW-0472">Membrane</keyword>
<evidence type="ECO:0000313" key="3">
    <source>
        <dbReference type="EMBL" id="VFT89166.1"/>
    </source>
</evidence>
<dbReference type="EMBL" id="CAADRA010005372">
    <property type="protein sequence ID" value="VFT89166.1"/>
    <property type="molecule type" value="Genomic_DNA"/>
</dbReference>